<dbReference type="RefSeq" id="XP_051364491.1">
    <property type="nucleotide sequence ID" value="XM_051504107.1"/>
</dbReference>
<dbReference type="SMART" id="SM01296">
    <property type="entry name" value="N2227"/>
    <property type="match status" value="1"/>
</dbReference>
<accession>A0A9Q0BGE7</accession>
<comment type="caution">
    <text evidence="1">The sequence shown here is derived from an EMBL/GenBank/DDBJ whole genome shotgun (WGS) entry which is preliminary data.</text>
</comment>
<evidence type="ECO:0000313" key="1">
    <source>
        <dbReference type="EMBL" id="KAI6783635.1"/>
    </source>
</evidence>
<dbReference type="Pfam" id="PF07942">
    <property type="entry name" value="CARME"/>
    <property type="match status" value="1"/>
</dbReference>
<dbReference type="PANTHER" id="PTHR12303">
    <property type="entry name" value="CARNOSINE N-METHYLTRANSFERASE"/>
    <property type="match status" value="1"/>
</dbReference>
<name>A0A9Q0BGE7_9HYPO</name>
<dbReference type="SUPFAM" id="SSF53335">
    <property type="entry name" value="S-adenosyl-L-methionine-dependent methyltransferases"/>
    <property type="match status" value="1"/>
</dbReference>
<protein>
    <submittedName>
        <fullName evidence="1">Uncharacterized protein</fullName>
    </submittedName>
</protein>
<dbReference type="Gene3D" id="3.40.50.150">
    <property type="entry name" value="Vaccinia Virus protein VP39"/>
    <property type="match status" value="1"/>
</dbReference>
<dbReference type="PANTHER" id="PTHR12303:SF13">
    <property type="match status" value="1"/>
</dbReference>
<dbReference type="InterPro" id="IPR029063">
    <property type="entry name" value="SAM-dependent_MTases_sf"/>
</dbReference>
<keyword evidence="2" id="KW-1185">Reference proteome</keyword>
<proteinExistence type="predicted"/>
<dbReference type="GeneID" id="75832147"/>
<reference evidence="1" key="1">
    <citation type="journal article" date="2021" name="J Fungi (Basel)">
        <title>Genomic and Metabolomic Analyses of the Marine Fungus Emericellopsis cladophorae: Insights into Saltwater Adaptability Mechanisms and Its Biosynthetic Potential.</title>
        <authorList>
            <person name="Goncalves M.F.M."/>
            <person name="Hilario S."/>
            <person name="Van de Peer Y."/>
            <person name="Esteves A.C."/>
            <person name="Alves A."/>
        </authorList>
    </citation>
    <scope>NUCLEOTIDE SEQUENCE</scope>
    <source>
        <strain evidence="1">MUM 19.33</strain>
    </source>
</reference>
<sequence length="277" mass="31203">MENMEKDGKKADKVSVSQSLKHMVRDWTEDGGKYERDGCFACLLKTLDTLYPSRDTNQPVKVLLPGAGLGRMGRDIAHQGGFEVTINEWSMFMNVAYRFLEKHAHIVDNEVVHPFIDSWSHHARTSDMMRSMSFPDQPLNASDVLLVEGDFTTVFNSARPKPQFDVIVTYFFIDTARNLMGYLDTIQTYLKPGGHWINLGPLLYGTAPFVQLSLEDIVAVAEKGLGFEFLDVAGSECGEITLEGKKVRGMEAAYGFNDRALTKNAYQAQFWVAQKRK</sequence>
<dbReference type="OrthoDB" id="978at2759"/>
<reference evidence="1" key="2">
    <citation type="submission" date="2022-07" db="EMBL/GenBank/DDBJ databases">
        <authorList>
            <person name="Goncalves M.F.M."/>
            <person name="Hilario S."/>
            <person name="Van De Peer Y."/>
            <person name="Esteves A.C."/>
            <person name="Alves A."/>
        </authorList>
    </citation>
    <scope>NUCLEOTIDE SEQUENCE</scope>
    <source>
        <strain evidence="1">MUM 19.33</strain>
    </source>
</reference>
<dbReference type="Proteomes" id="UP001055219">
    <property type="component" value="Unassembled WGS sequence"/>
</dbReference>
<dbReference type="InterPro" id="IPR012901">
    <property type="entry name" value="CARME"/>
</dbReference>
<dbReference type="GO" id="GO:0008757">
    <property type="term" value="F:S-adenosylmethionine-dependent methyltransferase activity"/>
    <property type="evidence" value="ECO:0007669"/>
    <property type="project" value="InterPro"/>
</dbReference>
<dbReference type="EMBL" id="JAGIXG020000007">
    <property type="protein sequence ID" value="KAI6783635.1"/>
    <property type="molecule type" value="Genomic_DNA"/>
</dbReference>
<dbReference type="AlphaFoldDB" id="A0A9Q0BGE7"/>
<gene>
    <name evidence="1" type="ORF">J7T54_005664</name>
</gene>
<evidence type="ECO:0000313" key="2">
    <source>
        <dbReference type="Proteomes" id="UP001055219"/>
    </source>
</evidence>
<organism evidence="1 2">
    <name type="scientific">Emericellopsis cladophorae</name>
    <dbReference type="NCBI Taxonomy" id="2686198"/>
    <lineage>
        <taxon>Eukaryota</taxon>
        <taxon>Fungi</taxon>
        <taxon>Dikarya</taxon>
        <taxon>Ascomycota</taxon>
        <taxon>Pezizomycotina</taxon>
        <taxon>Sordariomycetes</taxon>
        <taxon>Hypocreomycetidae</taxon>
        <taxon>Hypocreales</taxon>
        <taxon>Bionectriaceae</taxon>
        <taxon>Emericellopsis</taxon>
    </lineage>
</organism>